<evidence type="ECO:0000313" key="1">
    <source>
        <dbReference type="EMBL" id="OXB93509.1"/>
    </source>
</evidence>
<dbReference type="RefSeq" id="WP_089096707.1">
    <property type="nucleotide sequence ID" value="NZ_NDYL01000001.1"/>
</dbReference>
<evidence type="ECO:0000313" key="2">
    <source>
        <dbReference type="Proteomes" id="UP000198394"/>
    </source>
</evidence>
<dbReference type="Pfam" id="PF14367">
    <property type="entry name" value="DUF4411"/>
    <property type="match status" value="1"/>
</dbReference>
<reference evidence="1 2" key="1">
    <citation type="submission" date="2017-04" db="EMBL/GenBank/DDBJ databases">
        <title>The genome sequence of Parageobacillus galactosidasius DSM 18751.</title>
        <authorList>
            <person name="Ramaloko W.T."/>
            <person name="Koen N."/>
            <person name="Polliack S."/>
            <person name="Aliyu H."/>
            <person name="Lebre P."/>
            <person name="Mohr T."/>
            <person name="Oswald F."/>
            <person name="Zwick M."/>
            <person name="Neumann A."/>
            <person name="Syldatk C."/>
            <person name="Cowan D."/>
            <person name="De Maayer P."/>
        </authorList>
    </citation>
    <scope>NUCLEOTIDE SEQUENCE [LARGE SCALE GENOMIC DNA]</scope>
    <source>
        <strain evidence="1 2">DSM 18751</strain>
    </source>
</reference>
<protein>
    <submittedName>
        <fullName evidence="1">Twitching motility protein PilT</fullName>
    </submittedName>
</protein>
<accession>A0A226QQ46</accession>
<name>A0A226QQ46_9BACL</name>
<sequence length="167" mass="19834">MSSSHKFVIDTNIFIEAYKRYYSFDIAPSFWDALLQHAENGNIISIDRVKQEINSFHKNDELSEWANHYFAQWFEPTDKIEVLRTYQEIITWAVQQGQYFEAAKREFASAADSWLIAFAKTYNFIVVTHEQFHPNSKSRIFIPNVCHAFNVPYVDTFDMLRWLSIKF</sequence>
<dbReference type="AlphaFoldDB" id="A0A226QQ46"/>
<proteinExistence type="predicted"/>
<dbReference type="InterPro" id="IPR029060">
    <property type="entry name" value="PIN-like_dom_sf"/>
</dbReference>
<comment type="caution">
    <text evidence="1">The sequence shown here is derived from an EMBL/GenBank/DDBJ whole genome shotgun (WGS) entry which is preliminary data.</text>
</comment>
<dbReference type="PIRSF" id="PIRSF008505">
    <property type="entry name" value="UCP008505"/>
    <property type="match status" value="1"/>
</dbReference>
<dbReference type="EMBL" id="NDYL01000001">
    <property type="protein sequence ID" value="OXB93509.1"/>
    <property type="molecule type" value="Genomic_DNA"/>
</dbReference>
<dbReference type="InterPro" id="IPR016541">
    <property type="entry name" value="UCP008505"/>
</dbReference>
<keyword evidence="2" id="KW-1185">Reference proteome</keyword>
<dbReference type="Gene3D" id="3.40.50.1010">
    <property type="entry name" value="5'-nuclease"/>
    <property type="match status" value="1"/>
</dbReference>
<organism evidence="1 2">
    <name type="scientific">Parageobacillus galactosidasius</name>
    <dbReference type="NCBI Taxonomy" id="883812"/>
    <lineage>
        <taxon>Bacteria</taxon>
        <taxon>Bacillati</taxon>
        <taxon>Bacillota</taxon>
        <taxon>Bacilli</taxon>
        <taxon>Bacillales</taxon>
        <taxon>Anoxybacillaceae</taxon>
        <taxon>Parageobacillus</taxon>
    </lineage>
</organism>
<gene>
    <name evidence="1" type="ORF">B9L23_00490</name>
</gene>
<dbReference type="Proteomes" id="UP000198394">
    <property type="component" value="Unassembled WGS sequence"/>
</dbReference>
<dbReference type="SUPFAM" id="SSF88723">
    <property type="entry name" value="PIN domain-like"/>
    <property type="match status" value="1"/>
</dbReference>